<feature type="region of interest" description="Disordered" evidence="7">
    <location>
        <begin position="1"/>
        <end position="37"/>
    </location>
</feature>
<dbReference type="SUPFAM" id="SSF53383">
    <property type="entry name" value="PLP-dependent transferases"/>
    <property type="match status" value="1"/>
</dbReference>
<organism evidence="9 10">
    <name type="scientific">Pseudoclavibacter chungangensis</name>
    <dbReference type="NCBI Taxonomy" id="587635"/>
    <lineage>
        <taxon>Bacteria</taxon>
        <taxon>Bacillati</taxon>
        <taxon>Actinomycetota</taxon>
        <taxon>Actinomycetes</taxon>
        <taxon>Micrococcales</taxon>
        <taxon>Microbacteriaceae</taxon>
        <taxon>Pseudoclavibacter</taxon>
    </lineage>
</organism>
<evidence type="ECO:0000259" key="8">
    <source>
        <dbReference type="Pfam" id="PF00155"/>
    </source>
</evidence>
<reference evidence="9 10" key="1">
    <citation type="submission" date="2019-09" db="EMBL/GenBank/DDBJ databases">
        <title>Phylogeny of genus Pseudoclavibacter and closely related genus.</title>
        <authorList>
            <person name="Li Y."/>
        </authorList>
    </citation>
    <scope>NUCLEOTIDE SEQUENCE [LARGE SCALE GENOMIC DNA]</scope>
    <source>
        <strain evidence="9 10">DSM 23821</strain>
    </source>
</reference>
<dbReference type="InterPro" id="IPR050859">
    <property type="entry name" value="Class-I_PLP-dep_aminotransf"/>
</dbReference>
<dbReference type="InterPro" id="IPR004839">
    <property type="entry name" value="Aminotransferase_I/II_large"/>
</dbReference>
<sequence length="454" mass="49795">MSTGFESDPASAPRIDGRRTGVRGHGRPCTPRRRDPIALDPRRSTVLTAASGQRARLADRTTQLNGSVIDSSTSLLASQRHDIVRFAMGAPNAELIPEADFARLFQAPAAGRFDYGATEGEPELLAQLAAYLERHGEHADPDRLLITTGGMQGLDIAFKLVVDPGDLVVVESPTYTNGIGTALSYQARVLEAPIDADGLVVEALPELVARTGQVPKAIYTIPNFQNPSGTTLSEARRRRLLELADEWNAVIIDDDPYGALRFDGEHVPGFAELRPDDARIIRVRTFSKVLAPGLRIGWMQLAPELRRLAINAKQAMDTCTSVPMQHVVADYLAEGDLDAHVERLRRVYRERKEALVRAVRELLGDRVTTTDPQDGFFLWLTLLGEDAVIDTEELFPTALRHGVAFIPGPAFSNSGAFRDALRVSFATSTPERIVEGVRRLRTALDEQRARGGVR</sequence>
<keyword evidence="6" id="KW-0663">Pyridoxal phosphate</keyword>
<dbReference type="FunFam" id="3.40.640.10:FF:000053">
    <property type="entry name" value="Aminotransferase, class I"/>
    <property type="match status" value="1"/>
</dbReference>
<dbReference type="InterPro" id="IPR015424">
    <property type="entry name" value="PyrdxlP-dep_Trfase"/>
</dbReference>
<comment type="subunit">
    <text evidence="3">Homodimer.</text>
</comment>
<evidence type="ECO:0000313" key="10">
    <source>
        <dbReference type="Proteomes" id="UP000467240"/>
    </source>
</evidence>
<dbReference type="Proteomes" id="UP000467240">
    <property type="component" value="Unassembled WGS sequence"/>
</dbReference>
<protein>
    <submittedName>
        <fullName evidence="9">PLP-dependent aminotransferase family protein</fullName>
    </submittedName>
</protein>
<keyword evidence="4 9" id="KW-0032">Aminotransferase</keyword>
<accession>A0A7J5C2Y7</accession>
<dbReference type="Gene3D" id="3.90.1150.10">
    <property type="entry name" value="Aspartate Aminotransferase, domain 1"/>
    <property type="match status" value="1"/>
</dbReference>
<evidence type="ECO:0000256" key="2">
    <source>
        <dbReference type="ARBA" id="ARBA00007441"/>
    </source>
</evidence>
<name>A0A7J5C2Y7_9MICO</name>
<evidence type="ECO:0000256" key="3">
    <source>
        <dbReference type="ARBA" id="ARBA00011738"/>
    </source>
</evidence>
<dbReference type="EMBL" id="WBJZ01000002">
    <property type="protein sequence ID" value="KAB1662197.1"/>
    <property type="molecule type" value="Genomic_DNA"/>
</dbReference>
<dbReference type="CDD" id="cd00609">
    <property type="entry name" value="AAT_like"/>
    <property type="match status" value="1"/>
</dbReference>
<dbReference type="Gene3D" id="3.40.640.10">
    <property type="entry name" value="Type I PLP-dependent aspartate aminotransferase-like (Major domain)"/>
    <property type="match status" value="1"/>
</dbReference>
<evidence type="ECO:0000256" key="4">
    <source>
        <dbReference type="ARBA" id="ARBA00022576"/>
    </source>
</evidence>
<proteinExistence type="inferred from homology"/>
<comment type="caution">
    <text evidence="9">The sequence shown here is derived from an EMBL/GenBank/DDBJ whole genome shotgun (WGS) entry which is preliminary data.</text>
</comment>
<dbReference type="InterPro" id="IPR015421">
    <property type="entry name" value="PyrdxlP-dep_Trfase_major"/>
</dbReference>
<dbReference type="GO" id="GO:1901605">
    <property type="term" value="P:alpha-amino acid metabolic process"/>
    <property type="evidence" value="ECO:0007669"/>
    <property type="project" value="TreeGrafter"/>
</dbReference>
<dbReference type="GO" id="GO:0030170">
    <property type="term" value="F:pyridoxal phosphate binding"/>
    <property type="evidence" value="ECO:0007669"/>
    <property type="project" value="InterPro"/>
</dbReference>
<dbReference type="InterPro" id="IPR015422">
    <property type="entry name" value="PyrdxlP-dep_Trfase_small"/>
</dbReference>
<evidence type="ECO:0000256" key="6">
    <source>
        <dbReference type="ARBA" id="ARBA00022898"/>
    </source>
</evidence>
<dbReference type="OrthoDB" id="199743at2"/>
<gene>
    <name evidence="9" type="ORF">F8O01_01670</name>
</gene>
<comment type="similarity">
    <text evidence="2">Belongs to the class-I pyridoxal-phosphate-dependent aminotransferase family.</text>
</comment>
<evidence type="ECO:0000256" key="1">
    <source>
        <dbReference type="ARBA" id="ARBA00001933"/>
    </source>
</evidence>
<keyword evidence="5 9" id="KW-0808">Transferase</keyword>
<dbReference type="GO" id="GO:0008483">
    <property type="term" value="F:transaminase activity"/>
    <property type="evidence" value="ECO:0007669"/>
    <property type="project" value="UniProtKB-KW"/>
</dbReference>
<keyword evidence="10" id="KW-1185">Reference proteome</keyword>
<evidence type="ECO:0000313" key="9">
    <source>
        <dbReference type="EMBL" id="KAB1662197.1"/>
    </source>
</evidence>
<evidence type="ECO:0000256" key="7">
    <source>
        <dbReference type="SAM" id="MobiDB-lite"/>
    </source>
</evidence>
<evidence type="ECO:0000256" key="5">
    <source>
        <dbReference type="ARBA" id="ARBA00022679"/>
    </source>
</evidence>
<comment type="cofactor">
    <cofactor evidence="1">
        <name>pyridoxal 5'-phosphate</name>
        <dbReference type="ChEBI" id="CHEBI:597326"/>
    </cofactor>
</comment>
<dbReference type="PANTHER" id="PTHR42790:SF19">
    <property type="entry name" value="KYNURENINE_ALPHA-AMINOADIPATE AMINOTRANSFERASE, MITOCHONDRIAL"/>
    <property type="match status" value="1"/>
</dbReference>
<dbReference type="AlphaFoldDB" id="A0A7J5C2Y7"/>
<dbReference type="PANTHER" id="PTHR42790">
    <property type="entry name" value="AMINOTRANSFERASE"/>
    <property type="match status" value="1"/>
</dbReference>
<dbReference type="Pfam" id="PF00155">
    <property type="entry name" value="Aminotran_1_2"/>
    <property type="match status" value="1"/>
</dbReference>
<feature type="domain" description="Aminotransferase class I/classII large" evidence="8">
    <location>
        <begin position="110"/>
        <end position="440"/>
    </location>
</feature>